<evidence type="ECO:0000256" key="1">
    <source>
        <dbReference type="SAM" id="MobiDB-lite"/>
    </source>
</evidence>
<protein>
    <submittedName>
        <fullName evidence="2">Uncharacterized protein</fullName>
    </submittedName>
</protein>
<dbReference type="AlphaFoldDB" id="A0A4C1VX80"/>
<evidence type="ECO:0000313" key="3">
    <source>
        <dbReference type="Proteomes" id="UP000299102"/>
    </source>
</evidence>
<keyword evidence="3" id="KW-1185">Reference proteome</keyword>
<reference evidence="2 3" key="1">
    <citation type="journal article" date="2019" name="Commun. Biol.">
        <title>The bagworm genome reveals a unique fibroin gene that provides high tensile strength.</title>
        <authorList>
            <person name="Kono N."/>
            <person name="Nakamura H."/>
            <person name="Ohtoshi R."/>
            <person name="Tomita M."/>
            <person name="Numata K."/>
            <person name="Arakawa K."/>
        </authorList>
    </citation>
    <scope>NUCLEOTIDE SEQUENCE [LARGE SCALE GENOMIC DNA]</scope>
</reference>
<proteinExistence type="predicted"/>
<feature type="region of interest" description="Disordered" evidence="1">
    <location>
        <begin position="112"/>
        <end position="133"/>
    </location>
</feature>
<evidence type="ECO:0000313" key="2">
    <source>
        <dbReference type="EMBL" id="GBP43403.1"/>
    </source>
</evidence>
<organism evidence="2 3">
    <name type="scientific">Eumeta variegata</name>
    <name type="common">Bagworm moth</name>
    <name type="synonym">Eumeta japonica</name>
    <dbReference type="NCBI Taxonomy" id="151549"/>
    <lineage>
        <taxon>Eukaryota</taxon>
        <taxon>Metazoa</taxon>
        <taxon>Ecdysozoa</taxon>
        <taxon>Arthropoda</taxon>
        <taxon>Hexapoda</taxon>
        <taxon>Insecta</taxon>
        <taxon>Pterygota</taxon>
        <taxon>Neoptera</taxon>
        <taxon>Endopterygota</taxon>
        <taxon>Lepidoptera</taxon>
        <taxon>Glossata</taxon>
        <taxon>Ditrysia</taxon>
        <taxon>Tineoidea</taxon>
        <taxon>Psychidae</taxon>
        <taxon>Oiketicinae</taxon>
        <taxon>Eumeta</taxon>
    </lineage>
</organism>
<name>A0A4C1VX80_EUMVA</name>
<accession>A0A4C1VX80</accession>
<dbReference type="EMBL" id="BGZK01000435">
    <property type="protein sequence ID" value="GBP43403.1"/>
    <property type="molecule type" value="Genomic_DNA"/>
</dbReference>
<comment type="caution">
    <text evidence="2">The sequence shown here is derived from an EMBL/GenBank/DDBJ whole genome shotgun (WGS) entry which is preliminary data.</text>
</comment>
<gene>
    <name evidence="2" type="ORF">EVAR_33931_1</name>
</gene>
<sequence length="133" mass="14564">MARNQISCGIHPKIYIKIAYKHTKKKRTGRNSSLLCDRFVTAKRAITNEIFTIRQSRGGAGTSAAAAFCARNNRDIVTGLRLITCLETFTNARPRTSYSGFASRVRFIVPGPKRRNQRSGAGGGAVSVRTACD</sequence>
<dbReference type="Proteomes" id="UP000299102">
    <property type="component" value="Unassembled WGS sequence"/>
</dbReference>